<gene>
    <name evidence="2" type="ORF">LTRI10_LOCUS26726</name>
</gene>
<protein>
    <submittedName>
        <fullName evidence="2">Uncharacterized protein</fullName>
    </submittedName>
</protein>
<dbReference type="AlphaFoldDB" id="A0AAV2EJ83"/>
<feature type="region of interest" description="Disordered" evidence="1">
    <location>
        <begin position="42"/>
        <end position="79"/>
    </location>
</feature>
<organism evidence="2 3">
    <name type="scientific">Linum trigynum</name>
    <dbReference type="NCBI Taxonomy" id="586398"/>
    <lineage>
        <taxon>Eukaryota</taxon>
        <taxon>Viridiplantae</taxon>
        <taxon>Streptophyta</taxon>
        <taxon>Embryophyta</taxon>
        <taxon>Tracheophyta</taxon>
        <taxon>Spermatophyta</taxon>
        <taxon>Magnoliopsida</taxon>
        <taxon>eudicotyledons</taxon>
        <taxon>Gunneridae</taxon>
        <taxon>Pentapetalae</taxon>
        <taxon>rosids</taxon>
        <taxon>fabids</taxon>
        <taxon>Malpighiales</taxon>
        <taxon>Linaceae</taxon>
        <taxon>Linum</taxon>
    </lineage>
</organism>
<keyword evidence="3" id="KW-1185">Reference proteome</keyword>
<evidence type="ECO:0000313" key="2">
    <source>
        <dbReference type="EMBL" id="CAL1385600.1"/>
    </source>
</evidence>
<accession>A0AAV2EJ83</accession>
<sequence length="90" mass="9996">MGTHAQRIEALETATQENQTGIQAIINQLVAVQTVVNQLAQDQAARSDARSVDDGERSVNGRGRPQPPEDEDERDRQPFFGAKLARLEFH</sequence>
<reference evidence="2 3" key="1">
    <citation type="submission" date="2024-04" db="EMBL/GenBank/DDBJ databases">
        <authorList>
            <person name="Fracassetti M."/>
        </authorList>
    </citation>
    <scope>NUCLEOTIDE SEQUENCE [LARGE SCALE GENOMIC DNA]</scope>
</reference>
<dbReference type="EMBL" id="OZ034817">
    <property type="protein sequence ID" value="CAL1385600.1"/>
    <property type="molecule type" value="Genomic_DNA"/>
</dbReference>
<evidence type="ECO:0000313" key="3">
    <source>
        <dbReference type="Proteomes" id="UP001497516"/>
    </source>
</evidence>
<dbReference type="Proteomes" id="UP001497516">
    <property type="component" value="Chromosome 4"/>
</dbReference>
<feature type="compositionally biased region" description="Basic and acidic residues" evidence="1">
    <location>
        <begin position="45"/>
        <end position="59"/>
    </location>
</feature>
<evidence type="ECO:0000256" key="1">
    <source>
        <dbReference type="SAM" id="MobiDB-lite"/>
    </source>
</evidence>
<proteinExistence type="predicted"/>
<name>A0AAV2EJ83_9ROSI</name>